<dbReference type="FunFam" id="1.10.10.10:FF:000001">
    <property type="entry name" value="LysR family transcriptional regulator"/>
    <property type="match status" value="1"/>
</dbReference>
<dbReference type="STRING" id="314283.MED297_11335"/>
<dbReference type="PROSITE" id="PS50931">
    <property type="entry name" value="HTH_LYSR"/>
    <property type="match status" value="1"/>
</dbReference>
<dbReference type="Pfam" id="PF03466">
    <property type="entry name" value="LysR_substrate"/>
    <property type="match status" value="1"/>
</dbReference>
<dbReference type="InterPro" id="IPR005119">
    <property type="entry name" value="LysR_subst-bd"/>
</dbReference>
<dbReference type="Proteomes" id="UP000005953">
    <property type="component" value="Unassembled WGS sequence"/>
</dbReference>
<dbReference type="GO" id="GO:0043565">
    <property type="term" value="F:sequence-specific DNA binding"/>
    <property type="evidence" value="ECO:0007669"/>
    <property type="project" value="TreeGrafter"/>
</dbReference>
<dbReference type="AlphaFoldDB" id="A4BAZ2"/>
<evidence type="ECO:0000256" key="3">
    <source>
        <dbReference type="ARBA" id="ARBA00023125"/>
    </source>
</evidence>
<evidence type="ECO:0000256" key="1">
    <source>
        <dbReference type="ARBA" id="ARBA00009437"/>
    </source>
</evidence>
<dbReference type="Gene3D" id="3.40.190.290">
    <property type="match status" value="1"/>
</dbReference>
<dbReference type="GO" id="GO:0003700">
    <property type="term" value="F:DNA-binding transcription factor activity"/>
    <property type="evidence" value="ECO:0007669"/>
    <property type="project" value="InterPro"/>
</dbReference>
<dbReference type="InterPro" id="IPR036388">
    <property type="entry name" value="WH-like_DNA-bd_sf"/>
</dbReference>
<comment type="caution">
    <text evidence="6">The sequence shown here is derived from an EMBL/GenBank/DDBJ whole genome shotgun (WGS) entry which is preliminary data.</text>
</comment>
<evidence type="ECO:0000259" key="5">
    <source>
        <dbReference type="PROSITE" id="PS50931"/>
    </source>
</evidence>
<feature type="domain" description="HTH lysR-type" evidence="5">
    <location>
        <begin position="7"/>
        <end position="64"/>
    </location>
</feature>
<gene>
    <name evidence="6" type="ORF">MED297_11335</name>
</gene>
<dbReference type="InterPro" id="IPR000847">
    <property type="entry name" value="LysR_HTH_N"/>
</dbReference>
<dbReference type="Pfam" id="PF00126">
    <property type="entry name" value="HTH_1"/>
    <property type="match status" value="1"/>
</dbReference>
<dbReference type="CDD" id="cd08422">
    <property type="entry name" value="PBP2_CrgA_like"/>
    <property type="match status" value="1"/>
</dbReference>
<dbReference type="GO" id="GO:0006351">
    <property type="term" value="P:DNA-templated transcription"/>
    <property type="evidence" value="ECO:0007669"/>
    <property type="project" value="TreeGrafter"/>
</dbReference>
<accession>A4BAZ2</accession>
<dbReference type="SUPFAM" id="SSF53850">
    <property type="entry name" value="Periplasmic binding protein-like II"/>
    <property type="match status" value="1"/>
</dbReference>
<sequence>MSTIDLNDLKLLGIYCAVVDSGSFAGAARQLNSSRSRISEQVSQLESRLEVRLLQRSTRRLTTTTEGRKIYEQARVLPQLLSRVEAIAGADTPSGRVSMTMTHDFAHRFILPVLPRFTQQHPDIELDFILDDQPLDLVEQQIDLALRVSLPKDDSVVARVMHQESFGLFASRKYIEQFGMPRSPEELNQHRWVMTKQVPRAALPFHFKDHRLVIQPERAHRCNSPHLMIQMVLAGVGIASLLPTTVKAEVASGELIPIFPELKTDPVNYYLVYPSRRHIPLRTRTVIDFLLQANLFSDLTSSSALAPST</sequence>
<evidence type="ECO:0000256" key="2">
    <source>
        <dbReference type="ARBA" id="ARBA00023015"/>
    </source>
</evidence>
<dbReference type="OrthoDB" id="9815676at2"/>
<keyword evidence="4" id="KW-0804">Transcription</keyword>
<protein>
    <submittedName>
        <fullName evidence="6">Transcriptional regulator, LysR family protein</fullName>
    </submittedName>
</protein>
<keyword evidence="7" id="KW-1185">Reference proteome</keyword>
<organism evidence="6 7">
    <name type="scientific">Reinekea blandensis MED297</name>
    <dbReference type="NCBI Taxonomy" id="314283"/>
    <lineage>
        <taxon>Bacteria</taxon>
        <taxon>Pseudomonadati</taxon>
        <taxon>Pseudomonadota</taxon>
        <taxon>Gammaproteobacteria</taxon>
        <taxon>Oceanospirillales</taxon>
        <taxon>Saccharospirillaceae</taxon>
        <taxon>Reinekea</taxon>
    </lineage>
</organism>
<keyword evidence="3" id="KW-0238">DNA-binding</keyword>
<dbReference type="EMBL" id="AAOE01000003">
    <property type="protein sequence ID" value="EAR10605.1"/>
    <property type="molecule type" value="Genomic_DNA"/>
</dbReference>
<name>A4BAZ2_9GAMM</name>
<dbReference type="PANTHER" id="PTHR30537:SF5">
    <property type="entry name" value="HTH-TYPE TRANSCRIPTIONAL ACTIVATOR TTDR-RELATED"/>
    <property type="match status" value="1"/>
</dbReference>
<reference evidence="6 7" key="1">
    <citation type="submission" date="2006-02" db="EMBL/GenBank/DDBJ databases">
        <authorList>
            <person name="Pinhassi J."/>
            <person name="Pedros-Alio C."/>
            <person name="Ferriera S."/>
            <person name="Johnson J."/>
            <person name="Kravitz S."/>
            <person name="Halpern A."/>
            <person name="Remington K."/>
            <person name="Beeson K."/>
            <person name="Tran B."/>
            <person name="Rogers Y.-H."/>
            <person name="Friedman R."/>
            <person name="Venter J.C."/>
        </authorList>
    </citation>
    <scope>NUCLEOTIDE SEQUENCE [LARGE SCALE GENOMIC DNA]</scope>
    <source>
        <strain evidence="6 7">MED297</strain>
    </source>
</reference>
<dbReference type="PANTHER" id="PTHR30537">
    <property type="entry name" value="HTH-TYPE TRANSCRIPTIONAL REGULATOR"/>
    <property type="match status" value="1"/>
</dbReference>
<dbReference type="InterPro" id="IPR058163">
    <property type="entry name" value="LysR-type_TF_proteobact-type"/>
</dbReference>
<dbReference type="InterPro" id="IPR036390">
    <property type="entry name" value="WH_DNA-bd_sf"/>
</dbReference>
<evidence type="ECO:0000313" key="6">
    <source>
        <dbReference type="EMBL" id="EAR10605.1"/>
    </source>
</evidence>
<evidence type="ECO:0000256" key="4">
    <source>
        <dbReference type="ARBA" id="ARBA00023163"/>
    </source>
</evidence>
<dbReference type="RefSeq" id="WP_008041826.1">
    <property type="nucleotide sequence ID" value="NZ_CH724149.1"/>
</dbReference>
<comment type="similarity">
    <text evidence="1">Belongs to the LysR transcriptional regulatory family.</text>
</comment>
<dbReference type="HOGENOM" id="CLU_039613_16_3_6"/>
<dbReference type="SUPFAM" id="SSF46785">
    <property type="entry name" value="Winged helix' DNA-binding domain"/>
    <property type="match status" value="1"/>
</dbReference>
<proteinExistence type="inferred from homology"/>
<keyword evidence="2" id="KW-0805">Transcription regulation</keyword>
<evidence type="ECO:0000313" key="7">
    <source>
        <dbReference type="Proteomes" id="UP000005953"/>
    </source>
</evidence>
<dbReference type="Gene3D" id="1.10.10.10">
    <property type="entry name" value="Winged helix-like DNA-binding domain superfamily/Winged helix DNA-binding domain"/>
    <property type="match status" value="1"/>
</dbReference>